<evidence type="ECO:0000256" key="1">
    <source>
        <dbReference type="ARBA" id="ARBA00004613"/>
    </source>
</evidence>
<dbReference type="EMBL" id="JBGMDY010000011">
    <property type="protein sequence ID" value="KAL2316938.1"/>
    <property type="molecule type" value="Genomic_DNA"/>
</dbReference>
<dbReference type="SMART" id="SM00205">
    <property type="entry name" value="THN"/>
    <property type="match status" value="1"/>
</dbReference>
<dbReference type="InterPro" id="IPR001938">
    <property type="entry name" value="Thaumatin"/>
</dbReference>
<dbReference type="Proteomes" id="UP001603857">
    <property type="component" value="Unassembled WGS sequence"/>
</dbReference>
<evidence type="ECO:0000313" key="8">
    <source>
        <dbReference type="Proteomes" id="UP001603857"/>
    </source>
</evidence>
<comment type="caution">
    <text evidence="7">The sequence shown here is derived from an EMBL/GenBank/DDBJ whole genome shotgun (WGS) entry which is preliminary data.</text>
</comment>
<feature type="chain" id="PRO_5044750865" description="Thaumatin-like protein" evidence="6">
    <location>
        <begin position="22"/>
        <end position="224"/>
    </location>
</feature>
<feature type="disulfide bond" evidence="5">
    <location>
        <begin position="172"/>
        <end position="182"/>
    </location>
</feature>
<dbReference type="PROSITE" id="PS00316">
    <property type="entry name" value="THAUMATIN_1"/>
    <property type="match status" value="1"/>
</dbReference>
<evidence type="ECO:0008006" key="9">
    <source>
        <dbReference type="Google" id="ProtNLM"/>
    </source>
</evidence>
<sequence>MEAPALVALALLMWPATLTGAGKPQLSSTGFELPSKGSFSLDAPPGWSGRFWGRTHCFIDPSGKFTCATADCASGQISCNGAGGVSPASLVELTLASNASGQDYYDTSLVDGFNLPLSLAPAGAAGSGCKATSCPSNVNAACPADLAVKSGDGSVIGCKSACVAFNTPEYCCQGEFGGPQTCHPTNYSRIFKKLCPQSYSYAYDDKTSTFTCSGSPNYVITFCP</sequence>
<gene>
    <name evidence="7" type="ORF">Fmac_030814</name>
</gene>
<evidence type="ECO:0000313" key="7">
    <source>
        <dbReference type="EMBL" id="KAL2316938.1"/>
    </source>
</evidence>
<reference evidence="7 8" key="1">
    <citation type="submission" date="2024-08" db="EMBL/GenBank/DDBJ databases">
        <title>Insights into the chromosomal genome structure of Flemingia macrophylla.</title>
        <authorList>
            <person name="Ding Y."/>
            <person name="Zhao Y."/>
            <person name="Bi W."/>
            <person name="Wu M."/>
            <person name="Zhao G."/>
            <person name="Gong Y."/>
            <person name="Li W."/>
            <person name="Zhang P."/>
        </authorList>
    </citation>
    <scope>NUCLEOTIDE SEQUENCE [LARGE SCALE GENOMIC DNA]</scope>
    <source>
        <strain evidence="7">DYQJB</strain>
        <tissue evidence="7">Leaf</tissue>
    </source>
</reference>
<dbReference type="Pfam" id="PF00314">
    <property type="entry name" value="Thaumatin"/>
    <property type="match status" value="1"/>
</dbReference>
<dbReference type="PIRSF" id="PIRSF002703">
    <property type="entry name" value="Thaumatin"/>
    <property type="match status" value="1"/>
</dbReference>
<dbReference type="GO" id="GO:0005576">
    <property type="term" value="C:extracellular region"/>
    <property type="evidence" value="ECO:0007669"/>
    <property type="project" value="UniProtKB-SubCell"/>
</dbReference>
<feature type="disulfide bond" evidence="5">
    <location>
        <begin position="134"/>
        <end position="195"/>
    </location>
</feature>
<evidence type="ECO:0000256" key="6">
    <source>
        <dbReference type="SAM" id="SignalP"/>
    </source>
</evidence>
<evidence type="ECO:0000256" key="3">
    <source>
        <dbReference type="ARBA" id="ARBA00022525"/>
    </source>
</evidence>
<comment type="subcellular location">
    <subcellularLocation>
        <location evidence="1">Secreted</location>
    </subcellularLocation>
</comment>
<feature type="disulfide bond" evidence="5">
    <location>
        <begin position="57"/>
        <end position="67"/>
    </location>
</feature>
<dbReference type="InterPro" id="IPR017949">
    <property type="entry name" value="Thaumatin_CS"/>
</dbReference>
<dbReference type="FunFam" id="2.60.110.10:FF:000002">
    <property type="entry name" value="Thaumatin-like protein 1a"/>
    <property type="match status" value="1"/>
</dbReference>
<dbReference type="CDD" id="cd09218">
    <property type="entry name" value="TLP-PA"/>
    <property type="match status" value="1"/>
</dbReference>
<feature type="disulfide bond" evidence="5">
    <location>
        <begin position="162"/>
        <end position="171"/>
    </location>
</feature>
<dbReference type="SUPFAM" id="SSF49870">
    <property type="entry name" value="Osmotin, thaumatin-like protein"/>
    <property type="match status" value="1"/>
</dbReference>
<dbReference type="PROSITE" id="PS51367">
    <property type="entry name" value="THAUMATIN_2"/>
    <property type="match status" value="1"/>
</dbReference>
<keyword evidence="8" id="KW-1185">Reference proteome</keyword>
<keyword evidence="3" id="KW-0964">Secreted</keyword>
<accession>A0ABD1L0P4</accession>
<feature type="disulfide bond" evidence="5">
    <location>
        <begin position="72"/>
        <end position="79"/>
    </location>
</feature>
<evidence type="ECO:0000256" key="5">
    <source>
        <dbReference type="PIRSR" id="PIRSR002703-1"/>
    </source>
</evidence>
<evidence type="ECO:0000256" key="2">
    <source>
        <dbReference type="ARBA" id="ARBA00010607"/>
    </source>
</evidence>
<keyword evidence="6" id="KW-0732">Signal</keyword>
<comment type="similarity">
    <text evidence="2">Belongs to the thaumatin family.</text>
</comment>
<feature type="disulfide bond" evidence="5">
    <location>
        <begin position="129"/>
        <end position="212"/>
    </location>
</feature>
<dbReference type="PANTHER" id="PTHR31048">
    <property type="entry name" value="OS03G0233200 PROTEIN"/>
    <property type="match status" value="1"/>
</dbReference>
<feature type="disulfide bond" evidence="5">
    <location>
        <begin position="142"/>
        <end position="158"/>
    </location>
</feature>
<name>A0ABD1L0P4_9FABA</name>
<dbReference type="PRINTS" id="PR00347">
    <property type="entry name" value="THAUMATIN"/>
</dbReference>
<feature type="signal peptide" evidence="6">
    <location>
        <begin position="1"/>
        <end position="21"/>
    </location>
</feature>
<keyword evidence="4 5" id="KW-1015">Disulfide bond</keyword>
<proteinExistence type="inferred from homology"/>
<dbReference type="InterPro" id="IPR037176">
    <property type="entry name" value="Osmotin/thaumatin-like_sf"/>
</dbReference>
<evidence type="ECO:0000256" key="4">
    <source>
        <dbReference type="ARBA" id="ARBA00023157"/>
    </source>
</evidence>
<protein>
    <recommendedName>
        <fullName evidence="9">Thaumatin-like protein</fullName>
    </recommendedName>
</protein>
<dbReference type="AlphaFoldDB" id="A0ABD1L0P4"/>
<dbReference type="Gene3D" id="2.60.110.10">
    <property type="entry name" value="Thaumatin"/>
    <property type="match status" value="1"/>
</dbReference>
<organism evidence="7 8">
    <name type="scientific">Flemingia macrophylla</name>
    <dbReference type="NCBI Taxonomy" id="520843"/>
    <lineage>
        <taxon>Eukaryota</taxon>
        <taxon>Viridiplantae</taxon>
        <taxon>Streptophyta</taxon>
        <taxon>Embryophyta</taxon>
        <taxon>Tracheophyta</taxon>
        <taxon>Spermatophyta</taxon>
        <taxon>Magnoliopsida</taxon>
        <taxon>eudicotyledons</taxon>
        <taxon>Gunneridae</taxon>
        <taxon>Pentapetalae</taxon>
        <taxon>rosids</taxon>
        <taxon>fabids</taxon>
        <taxon>Fabales</taxon>
        <taxon>Fabaceae</taxon>
        <taxon>Papilionoideae</taxon>
        <taxon>50 kb inversion clade</taxon>
        <taxon>NPAAA clade</taxon>
        <taxon>indigoferoid/millettioid clade</taxon>
        <taxon>Phaseoleae</taxon>
        <taxon>Flemingia</taxon>
    </lineage>
</organism>